<evidence type="ECO:0000256" key="2">
    <source>
        <dbReference type="PROSITE-ProRule" id="PRU00591"/>
    </source>
</evidence>
<feature type="chain" id="PRO_5008026370" evidence="3">
    <location>
        <begin position="28"/>
        <end position="515"/>
    </location>
</feature>
<dbReference type="Proteomes" id="UP000095485">
    <property type="component" value="Unassembled WGS sequence"/>
</dbReference>
<keyword evidence="1" id="KW-0677">Repeat</keyword>
<dbReference type="RefSeq" id="WP_055281643.1">
    <property type="nucleotide sequence ID" value="NZ_CZAY01000003.1"/>
</dbReference>
<organism evidence="4 5">
    <name type="scientific">Dorea longicatena</name>
    <dbReference type="NCBI Taxonomy" id="88431"/>
    <lineage>
        <taxon>Bacteria</taxon>
        <taxon>Bacillati</taxon>
        <taxon>Bacillota</taxon>
        <taxon>Clostridia</taxon>
        <taxon>Lachnospirales</taxon>
        <taxon>Lachnospiraceae</taxon>
        <taxon>Dorea</taxon>
    </lineage>
</organism>
<dbReference type="AlphaFoldDB" id="A0A174KQC8"/>
<dbReference type="PROSITE" id="PS51170">
    <property type="entry name" value="CW"/>
    <property type="match status" value="5"/>
</dbReference>
<feature type="repeat" description="Cell wall-binding" evidence="2">
    <location>
        <begin position="87"/>
        <end position="106"/>
    </location>
</feature>
<evidence type="ECO:0000256" key="3">
    <source>
        <dbReference type="SAM" id="SignalP"/>
    </source>
</evidence>
<dbReference type="InterPro" id="IPR018337">
    <property type="entry name" value="Cell_wall/Cho-bd_repeat"/>
</dbReference>
<dbReference type="OrthoDB" id="9783374at2"/>
<dbReference type="GeneID" id="96227776"/>
<feature type="repeat" description="Cell wall-binding" evidence="2">
    <location>
        <begin position="256"/>
        <end position="275"/>
    </location>
</feature>
<feature type="signal peptide" evidence="3">
    <location>
        <begin position="1"/>
        <end position="27"/>
    </location>
</feature>
<dbReference type="SUPFAM" id="SSF69360">
    <property type="entry name" value="Cell wall binding repeat"/>
    <property type="match status" value="3"/>
</dbReference>
<accession>A0A174KQC8</accession>
<feature type="repeat" description="Cell wall-binding" evidence="2">
    <location>
        <begin position="147"/>
        <end position="166"/>
    </location>
</feature>
<evidence type="ECO:0000256" key="1">
    <source>
        <dbReference type="ARBA" id="ARBA00022737"/>
    </source>
</evidence>
<dbReference type="EMBL" id="CZAY01000003">
    <property type="protein sequence ID" value="CUP12078.1"/>
    <property type="molecule type" value="Genomic_DNA"/>
</dbReference>
<proteinExistence type="predicted"/>
<protein>
    <submittedName>
        <fullName evidence="4">Toxin A</fullName>
    </submittedName>
</protein>
<name>A0A174KQC8_9FIRM</name>
<feature type="repeat" description="Cell wall-binding" evidence="2">
    <location>
        <begin position="107"/>
        <end position="126"/>
    </location>
</feature>
<sequence length="515" mass="59849">MKKYLKKSFAVLTCTAMCIQAPMAVLAEEMPGSDTSQQISVQALTTGQWKKDSTGWWYQNADGSYPRNQWQMINEQCYHFDSNGYMQTGWLTLNGIWYYLKSGGEMATGWEKISGAWYYLGDSGAMATGWQMIGESCYYLGSSGVMATGWQKIGSTWYYLRSDGSMIENQWAQISGNWYYFTSGGAMQHDTWIEDCYVDSNGVWQQNYRPAQWVEEKNGKRWYRREDGSYPANEWMLLDAGNRDWWYYFDGSGYMVTGWKKIGGAWYYFRENREKLYGAMCLDGMFQINGTYYSFAADGKMQTGWVAHGLWYYFDPDTGAPAKGWKELNHTMYYFDESNGYMVTGRRKIDGEGYCFNSDGSMHTGWYKEINKWADDNSDCIDFLYFDPDGKLHKKWLTVDGKTYWTGDYGYVTKSYPDRYESIAIRKIDGYWYGFDENGVMLTGYQQSVDKRTGKTADYFFDEQGRQDPDHTGWIEIDGQQHYMSHGFMLVSTRYMIDGVIYNFDENGVATAEKH</sequence>
<keyword evidence="3" id="KW-0732">Signal</keyword>
<evidence type="ECO:0000313" key="4">
    <source>
        <dbReference type="EMBL" id="CUP12078.1"/>
    </source>
</evidence>
<gene>
    <name evidence="4" type="primary">toxA_1</name>
    <name evidence="4" type="ORF">ERS852526_00469</name>
</gene>
<dbReference type="Pfam" id="PF19127">
    <property type="entry name" value="Choline_bind_3"/>
    <property type="match status" value="4"/>
</dbReference>
<evidence type="ECO:0000313" key="5">
    <source>
        <dbReference type="Proteomes" id="UP000095485"/>
    </source>
</evidence>
<reference evidence="4 5" key="1">
    <citation type="submission" date="2015-09" db="EMBL/GenBank/DDBJ databases">
        <authorList>
            <consortium name="Pathogen Informatics"/>
        </authorList>
    </citation>
    <scope>NUCLEOTIDE SEQUENCE [LARGE SCALE GENOMIC DNA]</scope>
    <source>
        <strain evidence="4 5">2789STDY5834914</strain>
    </source>
</reference>
<feature type="repeat" description="Cell wall-binding" evidence="2">
    <location>
        <begin position="168"/>
        <end position="187"/>
    </location>
</feature>
<dbReference type="Pfam" id="PF01473">
    <property type="entry name" value="Choline_bind_1"/>
    <property type="match status" value="1"/>
</dbReference>
<dbReference type="Gene3D" id="2.10.270.10">
    <property type="entry name" value="Cholin Binding"/>
    <property type="match status" value="5"/>
</dbReference>